<proteinExistence type="predicted"/>
<evidence type="ECO:0000313" key="2">
    <source>
        <dbReference type="Proteomes" id="UP001139450"/>
    </source>
</evidence>
<organism evidence="1 2">
    <name type="scientific">Mucilaginibacter straminoryzae</name>
    <dbReference type="NCBI Taxonomy" id="2932774"/>
    <lineage>
        <taxon>Bacteria</taxon>
        <taxon>Pseudomonadati</taxon>
        <taxon>Bacteroidota</taxon>
        <taxon>Sphingobacteriia</taxon>
        <taxon>Sphingobacteriales</taxon>
        <taxon>Sphingobacteriaceae</taxon>
        <taxon>Mucilaginibacter</taxon>
    </lineage>
</organism>
<dbReference type="EMBL" id="JALJEJ010000010">
    <property type="protein sequence ID" value="MCJ8211453.1"/>
    <property type="molecule type" value="Genomic_DNA"/>
</dbReference>
<gene>
    <name evidence="1" type="ORF">MUY27_17170</name>
</gene>
<dbReference type="Proteomes" id="UP001139450">
    <property type="component" value="Unassembled WGS sequence"/>
</dbReference>
<accession>A0A9X1X848</accession>
<name>A0A9X1X848_9SPHI</name>
<dbReference type="RefSeq" id="WP_245132083.1">
    <property type="nucleotide sequence ID" value="NZ_JALJEJ010000010.1"/>
</dbReference>
<keyword evidence="2" id="KW-1185">Reference proteome</keyword>
<evidence type="ECO:0000313" key="1">
    <source>
        <dbReference type="EMBL" id="MCJ8211453.1"/>
    </source>
</evidence>
<protein>
    <submittedName>
        <fullName evidence="1">Uncharacterized protein</fullName>
    </submittedName>
</protein>
<comment type="caution">
    <text evidence="1">The sequence shown here is derived from an EMBL/GenBank/DDBJ whole genome shotgun (WGS) entry which is preliminary data.</text>
</comment>
<dbReference type="AlphaFoldDB" id="A0A9X1X848"/>
<reference evidence="1" key="1">
    <citation type="submission" date="2022-04" db="EMBL/GenBank/DDBJ databases">
        <title>Mucilaginibacter sp. RS28 isolated from freshwater.</title>
        <authorList>
            <person name="Ko S.-R."/>
        </authorList>
    </citation>
    <scope>NUCLEOTIDE SEQUENCE</scope>
    <source>
        <strain evidence="1">RS28</strain>
    </source>
</reference>
<sequence>MSKILMLSIKILMLSFYLLKEEQILPITKTDYEKGIKPQKIIYNKHIVKKGIILKYCKFCKPFKDNANPDDFFEYEYQGEFLTVGLSVIKKVYYNDEEYLIVNKKTCSVSTIPGKPFLFDSFIICANDGQTTDKKYFIEIWQFRSNKLYKLERIYLKEQTEPINFHLLKNRIIAFKNINGLYFKLNRSCYH</sequence>